<proteinExistence type="predicted"/>
<dbReference type="InterPro" id="IPR050297">
    <property type="entry name" value="LipidA_mod_glycosyltrf_83"/>
</dbReference>
<evidence type="ECO:0000256" key="4">
    <source>
        <dbReference type="ARBA" id="ARBA00022679"/>
    </source>
</evidence>
<dbReference type="PANTHER" id="PTHR33908:SF3">
    <property type="entry name" value="UNDECAPRENYL PHOSPHATE-ALPHA-4-AMINO-4-DEOXY-L-ARABINOSE ARABINOSYL TRANSFERASE"/>
    <property type="match status" value="1"/>
</dbReference>
<dbReference type="PANTHER" id="PTHR33908">
    <property type="entry name" value="MANNOSYLTRANSFERASE YKCB-RELATED"/>
    <property type="match status" value="1"/>
</dbReference>
<reference evidence="10 11" key="1">
    <citation type="submission" date="2023-03" db="EMBL/GenBank/DDBJ databases">
        <title>Draft genome sequence of Thalassotalea eurytherma JCM 18482T.</title>
        <authorList>
            <person name="Sawabe T."/>
        </authorList>
    </citation>
    <scope>NUCLEOTIDE SEQUENCE [LARGE SCALE GENOMIC DNA]</scope>
    <source>
        <strain evidence="10 11">JCM 18482</strain>
    </source>
</reference>
<protein>
    <submittedName>
        <fullName evidence="10">Phospholipid carrier-dependent glycosyltransferase</fullName>
    </submittedName>
</protein>
<sequence>MILSTKEQRYFLMLIIAIIAVRLLSLGLYPLYDTTEARYGDMARMMASTNNYLTPMFNELTPFWGKPPLHTWATSLSFELFGVHEFSARLPHFAASLVTILFTFSFTKRWFNQSTAITSVLMLCSMIGFIVGGAMVMTDAILMLSITLAMASFWLNYQNKSHIAGLLFFVAMAMGMLVKGPVSVVIIGIALVVWSLYQGCLLPAIKSLPWLSGLLIFALLALPWYLMAEQATPGFLHYFLWGEHVLRFIEPGWQGDLYGSAHDEAKGTIWLFWLAMAFPWSFILVARIIRQPKKSVKALRQRTLQPINSYLVAWALAPMLLFTLAGNILPAYVMPALPALAILCAQAIKQKQLIKIAAVISLLMLITILGYVCSGQWSKISHAQLLKNVPDNQSVYYWKKRPFSASFYSKGNARVVDNYQQLATLIALRNVLIAVKNSESEAFSIVMSACTSKLVVQRYSLFYCS</sequence>
<gene>
    <name evidence="10" type="ORF">theurythT_30290</name>
</gene>
<evidence type="ECO:0000256" key="8">
    <source>
        <dbReference type="SAM" id="Phobius"/>
    </source>
</evidence>
<feature type="transmembrane region" description="Helical" evidence="8">
    <location>
        <begin position="119"/>
        <end position="151"/>
    </location>
</feature>
<evidence type="ECO:0000256" key="2">
    <source>
        <dbReference type="ARBA" id="ARBA00022475"/>
    </source>
</evidence>
<dbReference type="Pfam" id="PF02366">
    <property type="entry name" value="PMT"/>
    <property type="match status" value="1"/>
</dbReference>
<feature type="transmembrane region" description="Helical" evidence="8">
    <location>
        <begin position="163"/>
        <end position="196"/>
    </location>
</feature>
<organism evidence="10 11">
    <name type="scientific">Thalassotalea eurytherma</name>
    <dbReference type="NCBI Taxonomy" id="1144278"/>
    <lineage>
        <taxon>Bacteria</taxon>
        <taxon>Pseudomonadati</taxon>
        <taxon>Pseudomonadota</taxon>
        <taxon>Gammaproteobacteria</taxon>
        <taxon>Alteromonadales</taxon>
        <taxon>Colwelliaceae</taxon>
        <taxon>Thalassotalea</taxon>
    </lineage>
</organism>
<dbReference type="InterPro" id="IPR003342">
    <property type="entry name" value="ArnT-like_N"/>
</dbReference>
<evidence type="ECO:0000313" key="11">
    <source>
        <dbReference type="Proteomes" id="UP001157133"/>
    </source>
</evidence>
<dbReference type="Proteomes" id="UP001157133">
    <property type="component" value="Unassembled WGS sequence"/>
</dbReference>
<keyword evidence="5 8" id="KW-0812">Transmembrane</keyword>
<feature type="transmembrane region" description="Helical" evidence="8">
    <location>
        <begin position="270"/>
        <end position="289"/>
    </location>
</feature>
<feature type="transmembrane region" description="Helical" evidence="8">
    <location>
        <begin position="208"/>
        <end position="226"/>
    </location>
</feature>
<feature type="transmembrane region" description="Helical" evidence="8">
    <location>
        <begin position="310"/>
        <end position="333"/>
    </location>
</feature>
<evidence type="ECO:0000256" key="1">
    <source>
        <dbReference type="ARBA" id="ARBA00004651"/>
    </source>
</evidence>
<keyword evidence="2" id="KW-1003">Cell membrane</keyword>
<keyword evidence="11" id="KW-1185">Reference proteome</keyword>
<comment type="caution">
    <text evidence="10">The sequence shown here is derived from an EMBL/GenBank/DDBJ whole genome shotgun (WGS) entry which is preliminary data.</text>
</comment>
<dbReference type="RefSeq" id="WP_284209046.1">
    <property type="nucleotide sequence ID" value="NZ_BSSU01000017.1"/>
</dbReference>
<accession>A0ABQ6H5Z2</accession>
<evidence type="ECO:0000256" key="7">
    <source>
        <dbReference type="ARBA" id="ARBA00023136"/>
    </source>
</evidence>
<name>A0ABQ6H5Z2_9GAMM</name>
<evidence type="ECO:0000259" key="9">
    <source>
        <dbReference type="Pfam" id="PF02366"/>
    </source>
</evidence>
<feature type="domain" description="ArnT-like N-terminal" evidence="9">
    <location>
        <begin position="13"/>
        <end position="239"/>
    </location>
</feature>
<evidence type="ECO:0000313" key="10">
    <source>
        <dbReference type="EMBL" id="GLX83576.1"/>
    </source>
</evidence>
<keyword evidence="4" id="KW-0808">Transferase</keyword>
<dbReference type="EMBL" id="BSSU01000017">
    <property type="protein sequence ID" value="GLX83576.1"/>
    <property type="molecule type" value="Genomic_DNA"/>
</dbReference>
<feature type="transmembrane region" description="Helical" evidence="8">
    <location>
        <begin position="353"/>
        <end position="373"/>
    </location>
</feature>
<comment type="subcellular location">
    <subcellularLocation>
        <location evidence="1">Cell membrane</location>
        <topology evidence="1">Multi-pass membrane protein</topology>
    </subcellularLocation>
</comment>
<keyword evidence="6 8" id="KW-1133">Transmembrane helix</keyword>
<evidence type="ECO:0000256" key="5">
    <source>
        <dbReference type="ARBA" id="ARBA00022692"/>
    </source>
</evidence>
<keyword evidence="3" id="KW-0328">Glycosyltransferase</keyword>
<feature type="transmembrane region" description="Helical" evidence="8">
    <location>
        <begin position="12"/>
        <end position="32"/>
    </location>
</feature>
<evidence type="ECO:0000256" key="6">
    <source>
        <dbReference type="ARBA" id="ARBA00022989"/>
    </source>
</evidence>
<evidence type="ECO:0000256" key="3">
    <source>
        <dbReference type="ARBA" id="ARBA00022676"/>
    </source>
</evidence>
<keyword evidence="7 8" id="KW-0472">Membrane</keyword>